<comment type="caution">
    <text evidence="1">The sequence shown here is derived from an EMBL/GenBank/DDBJ whole genome shotgun (WGS) entry which is preliminary data.</text>
</comment>
<gene>
    <name evidence="1" type="ORF">IHE70_01830</name>
</gene>
<organism evidence="1 2">
    <name type="scientific">Streptomyces caniscabiei</name>
    <dbReference type="NCBI Taxonomy" id="2746961"/>
    <lineage>
        <taxon>Bacteria</taxon>
        <taxon>Bacillati</taxon>
        <taxon>Actinomycetota</taxon>
        <taxon>Actinomycetes</taxon>
        <taxon>Kitasatosporales</taxon>
        <taxon>Streptomycetaceae</taxon>
        <taxon>Streptomyces</taxon>
    </lineage>
</organism>
<evidence type="ECO:0000313" key="2">
    <source>
        <dbReference type="Proteomes" id="UP000661025"/>
    </source>
</evidence>
<dbReference type="Proteomes" id="UP000661025">
    <property type="component" value="Unassembled WGS sequence"/>
</dbReference>
<sequence length="358" mass="38772">MAKTGPQKIPGASQSYFYGSGQYSGSDMEVNCGVVHTTEGRTLPSYNGGAMAPTVTGVPDIAAKKIRWYQHYDVDESARALANKLGGAATNTANAFQIELVGTCDDTKKTTWSGSKAGVDYIYWPDAPDWALTEVAWLVRWLHDNHGIPLTCVKDWLAYGKDARRPGITPASYGASPARMTFSQWQAFKGWCGHQHVPENDHGDPGSMDFARVIQIAKGEPEPSTPQEDAVPNTLGLYDTDDRLLAPGKWTTLTVEKTDLLAGAAAYEALVNLTVTGAAPGGTLQGRFYHLRADGSRWDSGIVERLTTSGSTFADFPHLGSIAAAERLRFEVAYFPATEGDTKSVTVTTSRVRGLFWK</sequence>
<protein>
    <submittedName>
        <fullName evidence="1">N-acetylmuramoyl-L-alanine amidase</fullName>
    </submittedName>
</protein>
<proteinExistence type="predicted"/>
<reference evidence="1" key="1">
    <citation type="submission" date="2020-09" db="EMBL/GenBank/DDBJ databases">
        <title>Streptomyces canutascabiei sp. nov., which causes potato common scab and is distributed across the world.</title>
        <authorList>
            <person name="Nguyen H.P."/>
            <person name="Weisberg A.J."/>
            <person name="Chang J.H."/>
            <person name="Clarke C.R."/>
        </authorList>
    </citation>
    <scope>NUCLEOTIDE SEQUENCE</scope>
    <source>
        <strain evidence="1">ID-01-6.2a</strain>
    </source>
</reference>
<dbReference type="EMBL" id="JACYXT010000001">
    <property type="protein sequence ID" value="MBD9722005.1"/>
    <property type="molecule type" value="Genomic_DNA"/>
</dbReference>
<dbReference type="GeneID" id="79929181"/>
<accession>A0A927KXQ1</accession>
<name>A0A927KXQ1_9ACTN</name>
<dbReference type="RefSeq" id="WP_192359169.1">
    <property type="nucleotide sequence ID" value="NZ_CP119182.1"/>
</dbReference>
<evidence type="ECO:0000313" key="1">
    <source>
        <dbReference type="EMBL" id="MBD9722005.1"/>
    </source>
</evidence>
<dbReference type="AlphaFoldDB" id="A0A927KXQ1"/>